<feature type="non-terminal residue" evidence="3">
    <location>
        <position position="137"/>
    </location>
</feature>
<dbReference type="Pfam" id="PF00005">
    <property type="entry name" value="ABC_tran"/>
    <property type="match status" value="1"/>
</dbReference>
<keyword evidence="1" id="KW-0813">Transport</keyword>
<dbReference type="InterPro" id="IPR050093">
    <property type="entry name" value="ABC_SmlMolc_Importer"/>
</dbReference>
<dbReference type="GO" id="GO:0005524">
    <property type="term" value="F:ATP binding"/>
    <property type="evidence" value="ECO:0007669"/>
    <property type="project" value="UniProtKB-KW"/>
</dbReference>
<dbReference type="SUPFAM" id="SSF52540">
    <property type="entry name" value="P-loop containing nucleoside triphosphate hydrolases"/>
    <property type="match status" value="1"/>
</dbReference>
<evidence type="ECO:0000313" key="4">
    <source>
        <dbReference type="Proteomes" id="UP001597083"/>
    </source>
</evidence>
<dbReference type="InterPro" id="IPR003439">
    <property type="entry name" value="ABC_transporter-like_ATP-bd"/>
</dbReference>
<evidence type="ECO:0000259" key="2">
    <source>
        <dbReference type="Pfam" id="PF00005"/>
    </source>
</evidence>
<protein>
    <submittedName>
        <fullName evidence="3">ABC transporter ATP-binding protein</fullName>
    </submittedName>
</protein>
<accession>A0ABW3CHI2</accession>
<reference evidence="4" key="1">
    <citation type="journal article" date="2019" name="Int. J. Syst. Evol. Microbiol.">
        <title>The Global Catalogue of Microorganisms (GCM) 10K type strain sequencing project: providing services to taxonomists for standard genome sequencing and annotation.</title>
        <authorList>
            <consortium name="The Broad Institute Genomics Platform"/>
            <consortium name="The Broad Institute Genome Sequencing Center for Infectious Disease"/>
            <person name="Wu L."/>
            <person name="Ma J."/>
        </authorList>
    </citation>
    <scope>NUCLEOTIDE SEQUENCE [LARGE SCALE GENOMIC DNA]</scope>
    <source>
        <strain evidence="4">JCM 31696</strain>
    </source>
</reference>
<dbReference type="Proteomes" id="UP001597083">
    <property type="component" value="Unassembled WGS sequence"/>
</dbReference>
<dbReference type="InterPro" id="IPR027417">
    <property type="entry name" value="P-loop_NTPase"/>
</dbReference>
<dbReference type="PANTHER" id="PTHR42781">
    <property type="entry name" value="SPERMIDINE/PUTRESCINE IMPORT ATP-BINDING PROTEIN POTA"/>
    <property type="match status" value="1"/>
</dbReference>
<gene>
    <name evidence="3" type="ORF">ACFQ07_13430</name>
</gene>
<keyword evidence="4" id="KW-1185">Reference proteome</keyword>
<dbReference type="Gene3D" id="3.40.50.300">
    <property type="entry name" value="P-loop containing nucleotide triphosphate hydrolases"/>
    <property type="match status" value="1"/>
</dbReference>
<sequence length="137" mass="14172">MSTSVDIQGLGVELSGNRILDDVSLSVPAGSFVTLLGPSGSGKTTTLNVLAGFVEATAGHVMLGDRPLDGVAVGKRDIGFVFQNYALFPHLSVAKNVEFPLLARKVDKAGRKEMVAKALELVHLPGTGDRAVGSLSG</sequence>
<evidence type="ECO:0000313" key="3">
    <source>
        <dbReference type="EMBL" id="MFD0853237.1"/>
    </source>
</evidence>
<keyword evidence="3" id="KW-0067">ATP-binding</keyword>
<name>A0ABW3CHI2_9ACTN</name>
<organism evidence="3 4">
    <name type="scientific">Actinomadura adrarensis</name>
    <dbReference type="NCBI Taxonomy" id="1819600"/>
    <lineage>
        <taxon>Bacteria</taxon>
        <taxon>Bacillati</taxon>
        <taxon>Actinomycetota</taxon>
        <taxon>Actinomycetes</taxon>
        <taxon>Streptosporangiales</taxon>
        <taxon>Thermomonosporaceae</taxon>
        <taxon>Actinomadura</taxon>
    </lineage>
</organism>
<proteinExistence type="predicted"/>
<comment type="caution">
    <text evidence="3">The sequence shown here is derived from an EMBL/GenBank/DDBJ whole genome shotgun (WGS) entry which is preliminary data.</text>
</comment>
<dbReference type="EMBL" id="JBHTIR010001994">
    <property type="protein sequence ID" value="MFD0853237.1"/>
    <property type="molecule type" value="Genomic_DNA"/>
</dbReference>
<keyword evidence="3" id="KW-0547">Nucleotide-binding</keyword>
<evidence type="ECO:0000256" key="1">
    <source>
        <dbReference type="ARBA" id="ARBA00022448"/>
    </source>
</evidence>
<feature type="domain" description="ABC transporter" evidence="2">
    <location>
        <begin position="20"/>
        <end position="137"/>
    </location>
</feature>
<dbReference type="PANTHER" id="PTHR42781:SF4">
    <property type="entry name" value="SPERMIDINE_PUTRESCINE IMPORT ATP-BINDING PROTEIN POTA"/>
    <property type="match status" value="1"/>
</dbReference>